<reference evidence="1 2" key="1">
    <citation type="journal article" date="2014" name="Genome Biol. Evol.">
        <title>The genome of the myxosporean Thelohanellus kitauei shows adaptations to nutrient acquisition within its fish host.</title>
        <authorList>
            <person name="Yang Y."/>
            <person name="Xiong J."/>
            <person name="Zhou Z."/>
            <person name="Huo F."/>
            <person name="Miao W."/>
            <person name="Ran C."/>
            <person name="Liu Y."/>
            <person name="Zhang J."/>
            <person name="Feng J."/>
            <person name="Wang M."/>
            <person name="Wang M."/>
            <person name="Wang L."/>
            <person name="Yao B."/>
        </authorList>
    </citation>
    <scope>NUCLEOTIDE SEQUENCE [LARGE SCALE GENOMIC DNA]</scope>
    <source>
        <strain evidence="1">Wuqing</strain>
    </source>
</reference>
<proteinExistence type="predicted"/>
<dbReference type="AlphaFoldDB" id="A0A0C2IMW6"/>
<evidence type="ECO:0000313" key="1">
    <source>
        <dbReference type="EMBL" id="KII66754.1"/>
    </source>
</evidence>
<accession>A0A0C2IMW6</accession>
<comment type="caution">
    <text evidence="1">The sequence shown here is derived from an EMBL/GenBank/DDBJ whole genome shotgun (WGS) entry which is preliminary data.</text>
</comment>
<dbReference type="EMBL" id="JWZT01003448">
    <property type="protein sequence ID" value="KII66754.1"/>
    <property type="molecule type" value="Genomic_DNA"/>
</dbReference>
<keyword evidence="2" id="KW-1185">Reference proteome</keyword>
<evidence type="ECO:0000313" key="2">
    <source>
        <dbReference type="Proteomes" id="UP000031668"/>
    </source>
</evidence>
<dbReference type="Proteomes" id="UP000031668">
    <property type="component" value="Unassembled WGS sequence"/>
</dbReference>
<sequence length="100" mass="11659">MQSNTKAIDVIIQRRPWSHYMENMAYIKLENVKGVPRASMYNKFAVSLVGKYIVNKGNFDESRLDEKYIQGQATSRETNAVRYLLYGDLLLNSYLKYLVN</sequence>
<protein>
    <submittedName>
        <fullName evidence="1">Uncharacterized protein</fullName>
    </submittedName>
</protein>
<name>A0A0C2IMW6_THEKT</name>
<organism evidence="1 2">
    <name type="scientific">Thelohanellus kitauei</name>
    <name type="common">Myxosporean</name>
    <dbReference type="NCBI Taxonomy" id="669202"/>
    <lineage>
        <taxon>Eukaryota</taxon>
        <taxon>Metazoa</taxon>
        <taxon>Cnidaria</taxon>
        <taxon>Myxozoa</taxon>
        <taxon>Myxosporea</taxon>
        <taxon>Bivalvulida</taxon>
        <taxon>Platysporina</taxon>
        <taxon>Myxobolidae</taxon>
        <taxon>Thelohanellus</taxon>
    </lineage>
</organism>
<gene>
    <name evidence="1" type="ORF">RF11_00417</name>
</gene>